<feature type="domain" description="Histidine kinase" evidence="14">
    <location>
        <begin position="437"/>
        <end position="593"/>
    </location>
</feature>
<accession>A0A3E0VF22</accession>
<dbReference type="GO" id="GO:0005886">
    <property type="term" value="C:plasma membrane"/>
    <property type="evidence" value="ECO:0007669"/>
    <property type="project" value="UniProtKB-SubCell"/>
</dbReference>
<evidence type="ECO:0000256" key="6">
    <source>
        <dbReference type="ARBA" id="ARBA00022741"/>
    </source>
</evidence>
<dbReference type="Gene3D" id="1.10.287.130">
    <property type="match status" value="1"/>
</dbReference>
<evidence type="ECO:0000313" key="16">
    <source>
        <dbReference type="Proteomes" id="UP000256486"/>
    </source>
</evidence>
<dbReference type="Gene3D" id="3.30.450.20">
    <property type="entry name" value="PAS domain"/>
    <property type="match status" value="2"/>
</dbReference>
<dbReference type="RefSeq" id="WP_116413916.1">
    <property type="nucleotide sequence ID" value="NZ_NBWZ01000001.1"/>
</dbReference>
<keyword evidence="6" id="KW-0547">Nucleotide-binding</keyword>
<evidence type="ECO:0000256" key="8">
    <source>
        <dbReference type="ARBA" id="ARBA00022840"/>
    </source>
</evidence>
<gene>
    <name evidence="15" type="ORF">B7R54_04185</name>
</gene>
<keyword evidence="3" id="KW-0597">Phosphoprotein</keyword>
<dbReference type="InterPro" id="IPR029151">
    <property type="entry name" value="Sensor-like_sf"/>
</dbReference>
<keyword evidence="7" id="KW-0418">Kinase</keyword>
<keyword evidence="11 13" id="KW-0472">Membrane</keyword>
<dbReference type="SUPFAM" id="SSF55874">
    <property type="entry name" value="ATPase domain of HSP90 chaperone/DNA topoisomerase II/histidine kinase"/>
    <property type="match status" value="1"/>
</dbReference>
<dbReference type="Proteomes" id="UP000256486">
    <property type="component" value="Unassembled WGS sequence"/>
</dbReference>
<dbReference type="SUPFAM" id="SSF55890">
    <property type="entry name" value="Sporulation response regulatory protein Spo0B"/>
    <property type="match status" value="1"/>
</dbReference>
<dbReference type="InterPro" id="IPR039506">
    <property type="entry name" value="SPOB_a"/>
</dbReference>
<dbReference type="OrthoDB" id="9792686at2"/>
<dbReference type="Pfam" id="PF02518">
    <property type="entry name" value="HATPase_c"/>
    <property type="match status" value="1"/>
</dbReference>
<evidence type="ECO:0000256" key="12">
    <source>
        <dbReference type="SAM" id="MobiDB-lite"/>
    </source>
</evidence>
<feature type="region of interest" description="Disordered" evidence="12">
    <location>
        <begin position="598"/>
        <end position="622"/>
    </location>
</feature>
<evidence type="ECO:0000259" key="14">
    <source>
        <dbReference type="PROSITE" id="PS50109"/>
    </source>
</evidence>
<keyword evidence="4" id="KW-0808">Transferase</keyword>
<proteinExistence type="predicted"/>
<evidence type="ECO:0000313" key="15">
    <source>
        <dbReference type="EMBL" id="RFA08512.1"/>
    </source>
</evidence>
<evidence type="ECO:0000256" key="5">
    <source>
        <dbReference type="ARBA" id="ARBA00022692"/>
    </source>
</evidence>
<keyword evidence="9 13" id="KW-1133">Transmembrane helix</keyword>
<dbReference type="SUPFAM" id="SSF103190">
    <property type="entry name" value="Sensory domain-like"/>
    <property type="match status" value="1"/>
</dbReference>
<organism evidence="15 16">
    <name type="scientific">Subtercola boreus</name>
    <dbReference type="NCBI Taxonomy" id="120213"/>
    <lineage>
        <taxon>Bacteria</taxon>
        <taxon>Bacillati</taxon>
        <taxon>Actinomycetota</taxon>
        <taxon>Actinomycetes</taxon>
        <taxon>Micrococcales</taxon>
        <taxon>Microbacteriaceae</taxon>
        <taxon>Subtercola</taxon>
    </lineage>
</organism>
<keyword evidence="2" id="KW-1003">Cell membrane</keyword>
<dbReference type="InterPro" id="IPR033463">
    <property type="entry name" value="sCache_3"/>
</dbReference>
<name>A0A3E0VF22_9MICO</name>
<dbReference type="Gene3D" id="3.30.565.10">
    <property type="entry name" value="Histidine kinase-like ATPase, C-terminal domain"/>
    <property type="match status" value="1"/>
</dbReference>
<dbReference type="EMBL" id="NBWZ01000001">
    <property type="protein sequence ID" value="RFA08512.1"/>
    <property type="molecule type" value="Genomic_DNA"/>
</dbReference>
<keyword evidence="5 13" id="KW-0812">Transmembrane</keyword>
<sequence>MARFLRRRPPFARHTFARQMLLVQVGVVVAVVVLITVTCGVIATLSSRDNAQQTALGIARSTASDAELIAAVDTESQQPGMPDRTTIERGAVQSIAESVRLRTGALFVVVTDDRGLRLAHPNPLLLGERVSTDPSAALAGEESTSWQAGTLGDSARAKVPVRTADGRIVGEVSVGIGADSVFRASVADVTAIAVAAAIALAIGATASILLSRRLRRQTLGLQPSELAGMVLDQSAVISGIGEGVVGITAGGVVSVCNGRASTLLQLTDAVGRPFDDLDLPGELRAAVRARQLPASPAGSRTRPRRVPTDAGQQQGESTELRLAVDDRLLYLDVARVSRAEVALGVVVVVRDETDLASLSQRLEVVEASSRALRVQRHEFSNRLHVISGLIEAGRPGDARDYLSTVLDRGSPDRPFADADLLTEPFLRAFLGAKAIEAAERGVSLRIGPETAVGSTLSRPEKATTVLGNLVDNAITAAALSAREPRWVQVDALDDGRDLHLVVSDSGDGLGDDAVRMLFQPVAHERGHGGGGGALGGGGAGGVADGGAGPVHGLGVGLPLIRDLARRNGGDVWLATAHSSDAGAVFCARLVEVLSGAAGHRGDGHGADAHPHPAGHPQPKDDE</sequence>
<dbReference type="Pfam" id="PF17203">
    <property type="entry name" value="sCache_3_2"/>
    <property type="match status" value="1"/>
</dbReference>
<dbReference type="GO" id="GO:0005524">
    <property type="term" value="F:ATP binding"/>
    <property type="evidence" value="ECO:0007669"/>
    <property type="project" value="UniProtKB-KW"/>
</dbReference>
<keyword evidence="8" id="KW-0067">ATP-binding</keyword>
<evidence type="ECO:0000256" key="2">
    <source>
        <dbReference type="ARBA" id="ARBA00022475"/>
    </source>
</evidence>
<dbReference type="PROSITE" id="PS50109">
    <property type="entry name" value="HIS_KIN"/>
    <property type="match status" value="1"/>
</dbReference>
<evidence type="ECO:0000256" key="10">
    <source>
        <dbReference type="ARBA" id="ARBA00023012"/>
    </source>
</evidence>
<dbReference type="GO" id="GO:0000155">
    <property type="term" value="F:phosphorelay sensor kinase activity"/>
    <property type="evidence" value="ECO:0007669"/>
    <property type="project" value="InterPro"/>
</dbReference>
<evidence type="ECO:0000256" key="1">
    <source>
        <dbReference type="ARBA" id="ARBA00004651"/>
    </source>
</evidence>
<protein>
    <recommendedName>
        <fullName evidence="14">Histidine kinase domain-containing protein</fullName>
    </recommendedName>
</protein>
<dbReference type="InterPro" id="IPR003594">
    <property type="entry name" value="HATPase_dom"/>
</dbReference>
<evidence type="ECO:0000256" key="3">
    <source>
        <dbReference type="ARBA" id="ARBA00022553"/>
    </source>
</evidence>
<comment type="caution">
    <text evidence="15">The sequence shown here is derived from an EMBL/GenBank/DDBJ whole genome shotgun (WGS) entry which is preliminary data.</text>
</comment>
<evidence type="ECO:0000256" key="11">
    <source>
        <dbReference type="ARBA" id="ARBA00023136"/>
    </source>
</evidence>
<reference evidence="15 16" key="1">
    <citation type="submission" date="2017-04" db="EMBL/GenBank/DDBJ databases">
        <title>Comparative genome analysis of Subtercola boreus.</title>
        <authorList>
            <person name="Cho Y.-J."/>
            <person name="Cho A."/>
            <person name="Kim O.-S."/>
            <person name="Lee J.-I."/>
        </authorList>
    </citation>
    <scope>NUCLEOTIDE SEQUENCE [LARGE SCALE GENOMIC DNA]</scope>
    <source>
        <strain evidence="15 16">K300</strain>
    </source>
</reference>
<keyword evidence="16" id="KW-1185">Reference proteome</keyword>
<dbReference type="InterPro" id="IPR005467">
    <property type="entry name" value="His_kinase_dom"/>
</dbReference>
<keyword evidence="10" id="KW-0902">Two-component regulatory system</keyword>
<dbReference type="InterPro" id="IPR016120">
    <property type="entry name" value="Sig_transdc_His_kin_SpoOB"/>
</dbReference>
<feature type="compositionally biased region" description="Basic and acidic residues" evidence="12">
    <location>
        <begin position="599"/>
        <end position="610"/>
    </location>
</feature>
<evidence type="ECO:0000256" key="13">
    <source>
        <dbReference type="SAM" id="Phobius"/>
    </source>
</evidence>
<feature type="transmembrane region" description="Helical" evidence="13">
    <location>
        <begin position="21"/>
        <end position="45"/>
    </location>
</feature>
<feature type="region of interest" description="Disordered" evidence="12">
    <location>
        <begin position="290"/>
        <end position="317"/>
    </location>
</feature>
<comment type="subcellular location">
    <subcellularLocation>
        <location evidence="1">Cell membrane</location>
        <topology evidence="1">Multi-pass membrane protein</topology>
    </subcellularLocation>
</comment>
<dbReference type="AlphaFoldDB" id="A0A3E0VF22"/>
<evidence type="ECO:0000256" key="7">
    <source>
        <dbReference type="ARBA" id="ARBA00022777"/>
    </source>
</evidence>
<dbReference type="SMART" id="SM00387">
    <property type="entry name" value="HATPase_c"/>
    <property type="match status" value="1"/>
</dbReference>
<evidence type="ECO:0000256" key="4">
    <source>
        <dbReference type="ARBA" id="ARBA00022679"/>
    </source>
</evidence>
<dbReference type="Pfam" id="PF14689">
    <property type="entry name" value="SPOB_a"/>
    <property type="match status" value="1"/>
</dbReference>
<evidence type="ECO:0000256" key="9">
    <source>
        <dbReference type="ARBA" id="ARBA00022989"/>
    </source>
</evidence>
<feature type="transmembrane region" description="Helical" evidence="13">
    <location>
        <begin position="189"/>
        <end position="210"/>
    </location>
</feature>
<dbReference type="InterPro" id="IPR036890">
    <property type="entry name" value="HATPase_C_sf"/>
</dbReference>